<reference evidence="1 2" key="1">
    <citation type="journal article" date="2014" name="Int. J. Syst. Evol. Microbiol.">
        <title>Complete genome sequence of Corynebacterium casei LMG S-19264T (=DSM 44701T), isolated from a smear-ripened cheese.</title>
        <authorList>
            <consortium name="US DOE Joint Genome Institute (JGI-PGF)"/>
            <person name="Walter F."/>
            <person name="Albersmeier A."/>
            <person name="Kalinowski J."/>
            <person name="Ruckert C."/>
        </authorList>
    </citation>
    <scope>NUCLEOTIDE SEQUENCE [LARGE SCALE GENOMIC DNA]</scope>
    <source>
        <strain evidence="1 2">JCM 4677</strain>
    </source>
</reference>
<proteinExistence type="predicted"/>
<name>A0A7G1NXG5_9ACTN</name>
<keyword evidence="2" id="KW-1185">Reference proteome</keyword>
<evidence type="ECO:0000313" key="2">
    <source>
        <dbReference type="Proteomes" id="UP000516444"/>
    </source>
</evidence>
<evidence type="ECO:0000313" key="1">
    <source>
        <dbReference type="EMBL" id="BCL26257.1"/>
    </source>
</evidence>
<dbReference type="Proteomes" id="UP000516444">
    <property type="component" value="Chromosome"/>
</dbReference>
<protein>
    <submittedName>
        <fullName evidence="1">Uncharacterized protein</fullName>
    </submittedName>
</protein>
<sequence>MGALFVWPFPIFEAECAAGRHLSVRSEHWKSEDVLVGVVQQMVHSRQCHSARSTGMRVAQGGRQALGPWNASKSWATGGGRSVFAQGGDGGVDGRVHGALLLQV</sequence>
<dbReference type="AlphaFoldDB" id="A0A7G1NXG5"/>
<organism evidence="1 2">
    <name type="scientific">Streptomyces aurantiacus</name>
    <dbReference type="NCBI Taxonomy" id="47760"/>
    <lineage>
        <taxon>Bacteria</taxon>
        <taxon>Bacillati</taxon>
        <taxon>Actinomycetota</taxon>
        <taxon>Actinomycetes</taxon>
        <taxon>Kitasatosporales</taxon>
        <taxon>Streptomycetaceae</taxon>
        <taxon>Streptomyces</taxon>
        <taxon>Streptomyces aurantiacus group</taxon>
    </lineage>
</organism>
<accession>A0A7G1NXG5</accession>
<dbReference type="EMBL" id="AP023440">
    <property type="protein sequence ID" value="BCL26257.1"/>
    <property type="molecule type" value="Genomic_DNA"/>
</dbReference>
<gene>
    <name evidence="1" type="ORF">GCM10017557_11160</name>
</gene>
<dbReference type="KEGG" id="sgm:GCM10017557_11160"/>